<dbReference type="AlphaFoldDB" id="A0AAE3G8K4"/>
<protein>
    <submittedName>
        <fullName evidence="1">Uncharacterized protein</fullName>
    </submittedName>
</protein>
<proteinExistence type="predicted"/>
<dbReference type="EMBL" id="JALJXV010000011">
    <property type="protein sequence ID" value="MCP1676766.1"/>
    <property type="molecule type" value="Genomic_DNA"/>
</dbReference>
<evidence type="ECO:0000313" key="2">
    <source>
        <dbReference type="Proteomes" id="UP001205843"/>
    </source>
</evidence>
<comment type="caution">
    <text evidence="1">The sequence shown here is derived from an EMBL/GenBank/DDBJ whole genome shotgun (WGS) entry which is preliminary data.</text>
</comment>
<organism evidence="1 2">
    <name type="scientific">Natronocella acetinitrilica</name>
    <dbReference type="NCBI Taxonomy" id="414046"/>
    <lineage>
        <taxon>Bacteria</taxon>
        <taxon>Pseudomonadati</taxon>
        <taxon>Pseudomonadota</taxon>
        <taxon>Gammaproteobacteria</taxon>
        <taxon>Chromatiales</taxon>
        <taxon>Ectothiorhodospiraceae</taxon>
        <taxon>Natronocella</taxon>
    </lineage>
</organism>
<evidence type="ECO:0000313" key="1">
    <source>
        <dbReference type="EMBL" id="MCP1676766.1"/>
    </source>
</evidence>
<name>A0AAE3G8K4_9GAMM</name>
<gene>
    <name evidence="1" type="ORF">J2T57_003939</name>
</gene>
<reference evidence="1" key="1">
    <citation type="submission" date="2022-03" db="EMBL/GenBank/DDBJ databases">
        <title>Genomic Encyclopedia of Type Strains, Phase III (KMG-III): the genomes of soil and plant-associated and newly described type strains.</title>
        <authorList>
            <person name="Whitman W."/>
        </authorList>
    </citation>
    <scope>NUCLEOTIDE SEQUENCE</scope>
    <source>
        <strain evidence="1">ANL 6-2</strain>
    </source>
</reference>
<dbReference type="Proteomes" id="UP001205843">
    <property type="component" value="Unassembled WGS sequence"/>
</dbReference>
<sequence>MRPFFWFEYGSALVRLHHLVAFLLWPAQPELWRALFPQGLARRTIFGTNTANR</sequence>
<keyword evidence="2" id="KW-1185">Reference proteome</keyword>
<accession>A0AAE3G8K4</accession>